<accession>A0A9W9CQ47</accession>
<dbReference type="SUPFAM" id="SSF52047">
    <property type="entry name" value="RNI-like"/>
    <property type="match status" value="1"/>
</dbReference>
<dbReference type="OrthoDB" id="3719074at2759"/>
<reference evidence="1" key="1">
    <citation type="submission" date="2022-10" db="EMBL/GenBank/DDBJ databases">
        <title>Tapping the CABI collections for fungal endophytes: first genome assemblies for Collariella, Neodidymelliopsis, Ascochyta clinopodiicola, Didymella pomorum, Didymosphaeria variabile, Neocosmospora piperis and Neocucurbitaria cava.</title>
        <authorList>
            <person name="Hill R."/>
        </authorList>
    </citation>
    <scope>NUCLEOTIDE SEQUENCE</scope>
    <source>
        <strain evidence="1">IMI 356814</strain>
    </source>
</reference>
<protein>
    <recommendedName>
        <fullName evidence="3">F-box domain-containing protein</fullName>
    </recommendedName>
</protein>
<name>A0A9W9CQ47_9PLEO</name>
<comment type="caution">
    <text evidence="1">The sequence shown here is derived from an EMBL/GenBank/DDBJ whole genome shotgun (WGS) entry which is preliminary data.</text>
</comment>
<evidence type="ECO:0000313" key="1">
    <source>
        <dbReference type="EMBL" id="KAJ4375877.1"/>
    </source>
</evidence>
<sequence length="375" mass="42649">MFEFDNIEPTFVSLVLALLPQLERLCISQSNQATRDEPEPLELNDYVYPRPGITYLKILSSLPASLDGLSVFPNLRTLDISTKLAGLSQRAISRNSELYASTTTISAFKKIRHLRLDFQVKTVGIWDLGARACLTSILQATHDLESLDFYAEPSDSKNPFRSVRAFPHYQANIQNYPDVSSPLDPNVEDQPYWDERIYDARTDITDYQNLVDAIVHLRPSLETLRLPGGFWALPGGMRKPLPRFDGFVQLKTLILPQAAIISIKLDNMRFADVSGDFDLSPITVLPSSLQNLKIFDADISLLASSWLWELFITQKNCNQWPELQRLEILFGPYGYYGEVEMLLSRQSQQVFWTWVDEATFEVFVGKDDEVPSVSL</sequence>
<keyword evidence="2" id="KW-1185">Reference proteome</keyword>
<gene>
    <name evidence="1" type="ORF">N0V83_001155</name>
</gene>
<organism evidence="1 2">
    <name type="scientific">Neocucurbitaria cava</name>
    <dbReference type="NCBI Taxonomy" id="798079"/>
    <lineage>
        <taxon>Eukaryota</taxon>
        <taxon>Fungi</taxon>
        <taxon>Dikarya</taxon>
        <taxon>Ascomycota</taxon>
        <taxon>Pezizomycotina</taxon>
        <taxon>Dothideomycetes</taxon>
        <taxon>Pleosporomycetidae</taxon>
        <taxon>Pleosporales</taxon>
        <taxon>Pleosporineae</taxon>
        <taxon>Cucurbitariaceae</taxon>
        <taxon>Neocucurbitaria</taxon>
    </lineage>
</organism>
<dbReference type="Proteomes" id="UP001140560">
    <property type="component" value="Unassembled WGS sequence"/>
</dbReference>
<evidence type="ECO:0008006" key="3">
    <source>
        <dbReference type="Google" id="ProtNLM"/>
    </source>
</evidence>
<proteinExistence type="predicted"/>
<dbReference type="EMBL" id="JAPEUY010000002">
    <property type="protein sequence ID" value="KAJ4375877.1"/>
    <property type="molecule type" value="Genomic_DNA"/>
</dbReference>
<dbReference type="AlphaFoldDB" id="A0A9W9CQ47"/>
<evidence type="ECO:0000313" key="2">
    <source>
        <dbReference type="Proteomes" id="UP001140560"/>
    </source>
</evidence>